<accession>A0AAF0EWU5</accession>
<dbReference type="PANTHER" id="PTHR48025:SF1">
    <property type="entry name" value="RRM DOMAIN-CONTAINING PROTEIN"/>
    <property type="match status" value="1"/>
</dbReference>
<gene>
    <name evidence="4" type="ORF">MJAP1_001589</name>
</gene>
<dbReference type="Gene3D" id="3.30.70.330">
    <property type="match status" value="1"/>
</dbReference>
<dbReference type="AlphaFoldDB" id="A0AAF0EWU5"/>
<proteinExistence type="predicted"/>
<organism evidence="4 5">
    <name type="scientific">Malassezia japonica</name>
    <dbReference type="NCBI Taxonomy" id="223818"/>
    <lineage>
        <taxon>Eukaryota</taxon>
        <taxon>Fungi</taxon>
        <taxon>Dikarya</taxon>
        <taxon>Basidiomycota</taxon>
        <taxon>Ustilaginomycotina</taxon>
        <taxon>Malasseziomycetes</taxon>
        <taxon>Malasseziales</taxon>
        <taxon>Malasseziaceae</taxon>
        <taxon>Malassezia</taxon>
    </lineage>
</organism>
<dbReference type="Pfam" id="PF00076">
    <property type="entry name" value="RRM_1"/>
    <property type="match status" value="1"/>
</dbReference>
<evidence type="ECO:0000313" key="5">
    <source>
        <dbReference type="Proteomes" id="UP001217754"/>
    </source>
</evidence>
<dbReference type="EMBL" id="CP119959">
    <property type="protein sequence ID" value="WFD38628.1"/>
    <property type="molecule type" value="Genomic_DNA"/>
</dbReference>
<dbReference type="RefSeq" id="XP_060121525.1">
    <property type="nucleotide sequence ID" value="XM_060265542.1"/>
</dbReference>
<feature type="domain" description="RRM" evidence="3">
    <location>
        <begin position="26"/>
        <end position="100"/>
    </location>
</feature>
<dbReference type="SMART" id="SM00360">
    <property type="entry name" value="RRM"/>
    <property type="match status" value="1"/>
</dbReference>
<evidence type="ECO:0000259" key="3">
    <source>
        <dbReference type="PROSITE" id="PS50102"/>
    </source>
</evidence>
<evidence type="ECO:0000256" key="1">
    <source>
        <dbReference type="ARBA" id="ARBA00022884"/>
    </source>
</evidence>
<dbReference type="GO" id="GO:0003729">
    <property type="term" value="F:mRNA binding"/>
    <property type="evidence" value="ECO:0007669"/>
    <property type="project" value="TreeGrafter"/>
</dbReference>
<sequence length="119" mass="13121">MSGHTGSSTSGRSPDELPMAPSMDITAVYVGNLPPNTFLLDIVPHFRAFGNVLSAQIFQDRHFAFVTLDTHESAAQVISHYQSRPLVIRGRLVKVGWARFMRQTVWSDSGNKPLPSLSP</sequence>
<dbReference type="InterPro" id="IPR000504">
    <property type="entry name" value="RRM_dom"/>
</dbReference>
<dbReference type="InterPro" id="IPR035979">
    <property type="entry name" value="RBD_domain_sf"/>
</dbReference>
<protein>
    <recommendedName>
        <fullName evidence="3">RRM domain-containing protein</fullName>
    </recommendedName>
</protein>
<reference evidence="4" key="1">
    <citation type="submission" date="2023-03" db="EMBL/GenBank/DDBJ databases">
        <title>Mating type loci evolution in Malassezia.</title>
        <authorList>
            <person name="Coelho M.A."/>
        </authorList>
    </citation>
    <scope>NUCLEOTIDE SEQUENCE</scope>
    <source>
        <strain evidence="4">CBS 9431</strain>
    </source>
</reference>
<dbReference type="InterPro" id="IPR012677">
    <property type="entry name" value="Nucleotide-bd_a/b_plait_sf"/>
</dbReference>
<dbReference type="GeneID" id="85225238"/>
<name>A0AAF0EWU5_9BASI</name>
<dbReference type="PANTHER" id="PTHR48025">
    <property type="entry name" value="OS02G0815200 PROTEIN"/>
    <property type="match status" value="1"/>
</dbReference>
<dbReference type="PROSITE" id="PS50102">
    <property type="entry name" value="RRM"/>
    <property type="match status" value="1"/>
</dbReference>
<keyword evidence="1 2" id="KW-0694">RNA-binding</keyword>
<keyword evidence="5" id="KW-1185">Reference proteome</keyword>
<dbReference type="SUPFAM" id="SSF54928">
    <property type="entry name" value="RNA-binding domain, RBD"/>
    <property type="match status" value="1"/>
</dbReference>
<dbReference type="Proteomes" id="UP001217754">
    <property type="component" value="Chromosome 2"/>
</dbReference>
<evidence type="ECO:0000313" key="4">
    <source>
        <dbReference type="EMBL" id="WFD38628.1"/>
    </source>
</evidence>
<dbReference type="GO" id="GO:0005634">
    <property type="term" value="C:nucleus"/>
    <property type="evidence" value="ECO:0007669"/>
    <property type="project" value="TreeGrafter"/>
</dbReference>
<dbReference type="InterPro" id="IPR050502">
    <property type="entry name" value="Euk_RNA-bind_prot"/>
</dbReference>
<evidence type="ECO:0000256" key="2">
    <source>
        <dbReference type="PROSITE-ProRule" id="PRU00176"/>
    </source>
</evidence>